<dbReference type="InterPro" id="IPR043168">
    <property type="entry name" value="DegV_C"/>
</dbReference>
<sequence>MSVKIIADSACDLPLSFYEENNVMLFPLKVHLNDTEYEDLLTIDSKTVYDAIREGQVPKTSQVSPHVFEETFTKMAENKEDGIYIAFSSELSGTYQTAAMMLDQVKETYPDFQLTIIDTKCASLGVGLIVKEAARLAKENVSKETILKKVNFLCQHMEHLFTVEDLDYLAKGGRVSKASAFLGGLLNIKPLLNVENGKLVPIEKHRGRKKLFRRIIELMKERGQSLDNQIIGISHADDEETALEMKELIAQELNVKNFYISTIGSVIGSHTGSGTIAFFFLNKVQEEE</sequence>
<gene>
    <name evidence="3" type="ORF">ACFYKT_08195</name>
</gene>
<dbReference type="InterPro" id="IPR050270">
    <property type="entry name" value="DegV_domain_contain"/>
</dbReference>
<accession>A0ABW6JZ35</accession>
<keyword evidence="4" id="KW-1185">Reference proteome</keyword>
<dbReference type="NCBIfam" id="TIGR00762">
    <property type="entry name" value="DegV"/>
    <property type="match status" value="1"/>
</dbReference>
<dbReference type="Gene3D" id="2.20.28.50">
    <property type="entry name" value="degv family protein"/>
    <property type="match status" value="1"/>
</dbReference>
<dbReference type="PANTHER" id="PTHR33434:SF3">
    <property type="entry name" value="DEGV DOMAIN-CONTAINING PROTEIN YITS"/>
    <property type="match status" value="1"/>
</dbReference>
<dbReference type="PANTHER" id="PTHR33434">
    <property type="entry name" value="DEGV DOMAIN-CONTAINING PROTEIN DR_1986-RELATED"/>
    <property type="match status" value="1"/>
</dbReference>
<organism evidence="3 4">
    <name type="scientific">Cytobacillus mangrovibacter</name>
    <dbReference type="NCBI Taxonomy" id="3299024"/>
    <lineage>
        <taxon>Bacteria</taxon>
        <taxon>Bacillati</taxon>
        <taxon>Bacillota</taxon>
        <taxon>Bacilli</taxon>
        <taxon>Bacillales</taxon>
        <taxon>Bacillaceae</taxon>
        <taxon>Cytobacillus</taxon>
    </lineage>
</organism>
<dbReference type="PROSITE" id="PS51482">
    <property type="entry name" value="DEGV"/>
    <property type="match status" value="1"/>
</dbReference>
<dbReference type="InterPro" id="IPR003797">
    <property type="entry name" value="DegV"/>
</dbReference>
<evidence type="ECO:0000313" key="3">
    <source>
        <dbReference type="EMBL" id="MFE8696335.1"/>
    </source>
</evidence>
<evidence type="ECO:0000256" key="1">
    <source>
        <dbReference type="ARBA" id="ARBA00003238"/>
    </source>
</evidence>
<dbReference type="Gene3D" id="3.40.50.10440">
    <property type="entry name" value="Dihydroxyacetone kinase, domain 1"/>
    <property type="match status" value="1"/>
</dbReference>
<dbReference type="Proteomes" id="UP001601058">
    <property type="component" value="Unassembled WGS sequence"/>
</dbReference>
<dbReference type="Pfam" id="PF02645">
    <property type="entry name" value="DegV"/>
    <property type="match status" value="1"/>
</dbReference>
<dbReference type="EMBL" id="JBIACJ010000003">
    <property type="protein sequence ID" value="MFE8696335.1"/>
    <property type="molecule type" value="Genomic_DNA"/>
</dbReference>
<evidence type="ECO:0000256" key="2">
    <source>
        <dbReference type="ARBA" id="ARBA00023121"/>
    </source>
</evidence>
<reference evidence="3 4" key="1">
    <citation type="submission" date="2024-08" db="EMBL/GenBank/DDBJ databases">
        <title>Two novel Cytobacillus novel species.</title>
        <authorList>
            <person name="Liu G."/>
        </authorList>
    </citation>
    <scope>NUCLEOTIDE SEQUENCE [LARGE SCALE GENOMIC DNA]</scope>
    <source>
        <strain evidence="3 4">FJAT-53684</strain>
    </source>
</reference>
<evidence type="ECO:0000313" key="4">
    <source>
        <dbReference type="Proteomes" id="UP001601058"/>
    </source>
</evidence>
<name>A0ABW6JZ35_9BACI</name>
<keyword evidence="2" id="KW-0446">Lipid-binding</keyword>
<dbReference type="Gene3D" id="3.30.1180.10">
    <property type="match status" value="1"/>
</dbReference>
<dbReference type="SUPFAM" id="SSF82549">
    <property type="entry name" value="DAK1/DegV-like"/>
    <property type="match status" value="1"/>
</dbReference>
<comment type="function">
    <text evidence="1">May bind long-chain fatty acids, such as palmitate, and may play a role in lipid transport or fatty acid metabolism.</text>
</comment>
<proteinExistence type="predicted"/>
<protein>
    <submittedName>
        <fullName evidence="3">DegV family protein</fullName>
    </submittedName>
</protein>
<comment type="caution">
    <text evidence="3">The sequence shown here is derived from an EMBL/GenBank/DDBJ whole genome shotgun (WGS) entry which is preliminary data.</text>
</comment>
<dbReference type="RefSeq" id="WP_389218074.1">
    <property type="nucleotide sequence ID" value="NZ_JBIACJ010000003.1"/>
</dbReference>